<dbReference type="AlphaFoldDB" id="A0A7K1SFD5"/>
<evidence type="ECO:0000313" key="1">
    <source>
        <dbReference type="EMBL" id="MVM32522.1"/>
    </source>
</evidence>
<gene>
    <name evidence="1" type="ORF">GO755_20950</name>
</gene>
<name>A0A7K1SFD5_9BACT</name>
<keyword evidence="2" id="KW-1185">Reference proteome</keyword>
<evidence type="ECO:0000313" key="2">
    <source>
        <dbReference type="Proteomes" id="UP000436006"/>
    </source>
</evidence>
<dbReference type="Proteomes" id="UP000436006">
    <property type="component" value="Unassembled WGS sequence"/>
</dbReference>
<dbReference type="InterPro" id="IPR010344">
    <property type="entry name" value="YbjH"/>
</dbReference>
<reference evidence="1 2" key="1">
    <citation type="submission" date="2019-12" db="EMBL/GenBank/DDBJ databases">
        <title>Spirosoma sp. HMF4905 genome sequencing and assembly.</title>
        <authorList>
            <person name="Kang H."/>
            <person name="Cha I."/>
            <person name="Kim H."/>
            <person name="Joh K."/>
        </authorList>
    </citation>
    <scope>NUCLEOTIDE SEQUENCE [LARGE SCALE GENOMIC DNA]</scope>
    <source>
        <strain evidence="1 2">HMF4905</strain>
    </source>
</reference>
<sequence length="412" mass="46966">MHVCEDTDLGGDNRENCLGGTSAGANKLRVFSKQVHIVTINRSAFAFSWIFICWSVQVGFCQQQDQRALLNYENLTIDSAAQRVYYEQRLYRNPMIGLLELSQALAKPTTTEFVPLYQGVPIASYRLGDAWQTNLLSRNERKAIGRLIPAGPGHYKVDFRLHPDMVANFGYKTDPFQAKISLLLQTQLYLTRGLVLNLGVLFPITNNYDTQPMNIRPAPIYLNQFLALSGQDFLSGSVGFFYSNQYGVNLQYRRANLTKPWSFGLEASLTGDYYYPTKGIYYESMNRAMLLADVAYRISKRDITLKVSGGQYLYEDRGMRIDFIRQLYSVEVGVFAMKTTKGSTAGFNFAVPIPPGRIAQSKRARLRTTEEYRWEYSYNGGGNNVGIRYRVGNQLDALLRQYHSDYLRQQQP</sequence>
<comment type="caution">
    <text evidence="1">The sequence shown here is derived from an EMBL/GenBank/DDBJ whole genome shotgun (WGS) entry which is preliminary data.</text>
</comment>
<protein>
    <recommendedName>
        <fullName evidence="3">Exopolysaccharide biosynthesis protein YbjH</fullName>
    </recommendedName>
</protein>
<evidence type="ECO:0008006" key="3">
    <source>
        <dbReference type="Google" id="ProtNLM"/>
    </source>
</evidence>
<proteinExistence type="predicted"/>
<dbReference type="EMBL" id="WPIN01000008">
    <property type="protein sequence ID" value="MVM32522.1"/>
    <property type="molecule type" value="Genomic_DNA"/>
</dbReference>
<dbReference type="Pfam" id="PF06082">
    <property type="entry name" value="YjbH"/>
    <property type="match status" value="1"/>
</dbReference>
<accession>A0A7K1SFD5</accession>
<organism evidence="1 2">
    <name type="scientific">Spirosoma arboris</name>
    <dbReference type="NCBI Taxonomy" id="2682092"/>
    <lineage>
        <taxon>Bacteria</taxon>
        <taxon>Pseudomonadati</taxon>
        <taxon>Bacteroidota</taxon>
        <taxon>Cytophagia</taxon>
        <taxon>Cytophagales</taxon>
        <taxon>Cytophagaceae</taxon>
        <taxon>Spirosoma</taxon>
    </lineage>
</organism>